<dbReference type="PROSITE" id="PS51257">
    <property type="entry name" value="PROKAR_LIPOPROTEIN"/>
    <property type="match status" value="1"/>
</dbReference>
<reference evidence="4" key="1">
    <citation type="submission" date="2018-05" db="EMBL/GenBank/DDBJ databases">
        <title>Luteimonas pekinense sp. nov., isolated from human Meibomian gland secretions, Beijing, China.</title>
        <authorList>
            <person name="Wen T."/>
            <person name="Bai H."/>
            <person name="Lv H."/>
        </authorList>
    </citation>
    <scope>NUCLEOTIDE SEQUENCE [LARGE SCALE GENOMIC DNA]</scope>
    <source>
        <strain evidence="4">83-4</strain>
    </source>
</reference>
<feature type="domain" description="Phytase-like" evidence="2">
    <location>
        <begin position="54"/>
        <end position="256"/>
    </location>
</feature>
<dbReference type="Proteomes" id="UP000251842">
    <property type="component" value="Chromosome"/>
</dbReference>
<feature type="signal peptide" evidence="1">
    <location>
        <begin position="1"/>
        <end position="29"/>
    </location>
</feature>
<gene>
    <name evidence="3" type="ORF">DCD74_01345</name>
</gene>
<sequence>MKSIRTHRMPVMTSRLIALATTLSLAACASVTPPPAAPAQPATPAPAAAPASITPFPGISGMAPMADGRYLIVIDTKSYSSEARFGLLDAVAKGGSHFQALEVDGWDKHGGLSNDLEAVCALSGRHDEFLALESSYRDADYGRVLHVQVRDGRVQLKKALALPRERSNGKDGMGYEGLACRPIDGDRYLLVLGERGGSKVRPRGTLRFGTFDAGRETLDWQATEIDLHAPGSWLSVPPHRDIADLYADDEGALWAVAASDPDDYGPFRSLVWLVGKLDVRNLAHPLTLAPVKEPRWVIDGFKVEAVSAPDARIPGSLLSIGSEDEKLGGVWRALGSTN</sequence>
<keyword evidence="1" id="KW-0732">Signal</keyword>
<dbReference type="OrthoDB" id="452682at2"/>
<evidence type="ECO:0000313" key="4">
    <source>
        <dbReference type="Proteomes" id="UP000251842"/>
    </source>
</evidence>
<accession>A0A344J3A7</accession>
<evidence type="ECO:0000256" key="1">
    <source>
        <dbReference type="SAM" id="SignalP"/>
    </source>
</evidence>
<evidence type="ECO:0000313" key="3">
    <source>
        <dbReference type="EMBL" id="AXA83517.1"/>
    </source>
</evidence>
<dbReference type="KEGG" id="lue:DCD74_01345"/>
<feature type="chain" id="PRO_5016930182" description="Phytase-like domain-containing protein" evidence="1">
    <location>
        <begin position="30"/>
        <end position="338"/>
    </location>
</feature>
<organism evidence="3 4">
    <name type="scientific">Solilutibacter oculi</name>
    <dbReference type="NCBI Taxonomy" id="2698682"/>
    <lineage>
        <taxon>Bacteria</taxon>
        <taxon>Pseudomonadati</taxon>
        <taxon>Pseudomonadota</taxon>
        <taxon>Gammaproteobacteria</taxon>
        <taxon>Lysobacterales</taxon>
        <taxon>Lysobacteraceae</taxon>
        <taxon>Solilutibacter</taxon>
    </lineage>
</organism>
<dbReference type="EMBL" id="CP029556">
    <property type="protein sequence ID" value="AXA83517.1"/>
    <property type="molecule type" value="Genomic_DNA"/>
</dbReference>
<dbReference type="AlphaFoldDB" id="A0A344J3A7"/>
<proteinExistence type="predicted"/>
<protein>
    <recommendedName>
        <fullName evidence="2">Phytase-like domain-containing protein</fullName>
    </recommendedName>
</protein>
<name>A0A344J3A7_9GAMM</name>
<keyword evidence="4" id="KW-1185">Reference proteome</keyword>
<evidence type="ECO:0000259" key="2">
    <source>
        <dbReference type="Pfam" id="PF13449"/>
    </source>
</evidence>
<dbReference type="InterPro" id="IPR027372">
    <property type="entry name" value="Phytase-like_dom"/>
</dbReference>
<dbReference type="Pfam" id="PF13449">
    <property type="entry name" value="Phytase-like"/>
    <property type="match status" value="1"/>
</dbReference>